<evidence type="ECO:0000256" key="2">
    <source>
        <dbReference type="SAM" id="Phobius"/>
    </source>
</evidence>
<dbReference type="Proteomes" id="UP000178666">
    <property type="component" value="Chromosome"/>
</dbReference>
<dbReference type="EMBL" id="CP014352">
    <property type="protein sequence ID" value="AMS05254.1"/>
    <property type="molecule type" value="Genomic_DNA"/>
</dbReference>
<reference evidence="5 7" key="1">
    <citation type="journal article" date="2016" name="Plant Dis.">
        <title>Improved production of propionic acid using genome shuffling.</title>
        <authorList>
            <person name="Luna-Flores C.H."/>
            <person name="Palfreyman R.W."/>
            <person name="Kromer J.O."/>
            <person name="Nielsen L.K."/>
            <person name="Marcellin E."/>
        </authorList>
    </citation>
    <scope>NUCLEOTIDE SEQUENCE [LARGE SCALE GENOMIC DNA]</scope>
    <source>
        <strain evidence="5 7">F3E8</strain>
    </source>
</reference>
<name>A0AAC8YF04_9ACTN</name>
<reference evidence="4 6" key="2">
    <citation type="submission" date="2016-02" db="EMBL/GenBank/DDBJ databases">
        <title>Complete Genome Sequence of Propionibacterium acidipropionici ATCC 55737.</title>
        <authorList>
            <person name="Luna Flores C.H."/>
            <person name="Nielsen L.K."/>
            <person name="Marcellin E."/>
        </authorList>
    </citation>
    <scope>NUCLEOTIDE SEQUENCE [LARGE SCALE GENOMIC DNA]</scope>
    <source>
        <strain evidence="4 6">ATCC 55737</strain>
    </source>
</reference>
<proteinExistence type="predicted"/>
<feature type="domain" description="GerMN" evidence="3">
    <location>
        <begin position="136"/>
        <end position="226"/>
    </location>
</feature>
<protein>
    <recommendedName>
        <fullName evidence="3">GerMN domain-containing protein</fullName>
    </recommendedName>
</protein>
<keyword evidence="2" id="KW-0812">Transmembrane</keyword>
<evidence type="ECO:0000313" key="5">
    <source>
        <dbReference type="EMBL" id="AOZ46734.1"/>
    </source>
</evidence>
<feature type="transmembrane region" description="Helical" evidence="2">
    <location>
        <begin position="57"/>
        <end position="75"/>
    </location>
</feature>
<gene>
    <name evidence="5" type="ORF">A8L58_08485</name>
    <name evidence="4" type="ORF">AXH35_07020</name>
</gene>
<dbReference type="InterPro" id="IPR019606">
    <property type="entry name" value="GerMN"/>
</dbReference>
<evidence type="ECO:0000313" key="4">
    <source>
        <dbReference type="EMBL" id="AMS05254.1"/>
    </source>
</evidence>
<dbReference type="RefSeq" id="WP_062819406.1">
    <property type="nucleotide sequence ID" value="NZ_CP014352.1"/>
</dbReference>
<dbReference type="SMART" id="SM00909">
    <property type="entry name" value="Germane"/>
    <property type="match status" value="1"/>
</dbReference>
<accession>A0AAC8YF04</accession>
<keyword evidence="7" id="KW-1185">Reference proteome</keyword>
<evidence type="ECO:0000259" key="3">
    <source>
        <dbReference type="SMART" id="SM00909"/>
    </source>
</evidence>
<dbReference type="Pfam" id="PF10646">
    <property type="entry name" value="Germane"/>
    <property type="match status" value="1"/>
</dbReference>
<feature type="compositionally biased region" description="Low complexity" evidence="1">
    <location>
        <begin position="79"/>
        <end position="98"/>
    </location>
</feature>
<dbReference type="AlphaFoldDB" id="A0AAC8YF04"/>
<feature type="region of interest" description="Disordered" evidence="1">
    <location>
        <begin position="79"/>
        <end position="99"/>
    </location>
</feature>
<keyword evidence="2" id="KW-1133">Transmembrane helix</keyword>
<dbReference type="EMBL" id="CP015970">
    <property type="protein sequence ID" value="AOZ46734.1"/>
    <property type="molecule type" value="Genomic_DNA"/>
</dbReference>
<organism evidence="4 6">
    <name type="scientific">Acidipropionibacterium acidipropionici</name>
    <dbReference type="NCBI Taxonomy" id="1748"/>
    <lineage>
        <taxon>Bacteria</taxon>
        <taxon>Bacillati</taxon>
        <taxon>Actinomycetota</taxon>
        <taxon>Actinomycetes</taxon>
        <taxon>Propionibacteriales</taxon>
        <taxon>Propionibacteriaceae</taxon>
        <taxon>Acidipropionibacterium</taxon>
    </lineage>
</organism>
<dbReference type="Proteomes" id="UP000075221">
    <property type="component" value="Chromosome"/>
</dbReference>
<evidence type="ECO:0000313" key="7">
    <source>
        <dbReference type="Proteomes" id="UP000178666"/>
    </source>
</evidence>
<evidence type="ECO:0000256" key="1">
    <source>
        <dbReference type="SAM" id="MobiDB-lite"/>
    </source>
</evidence>
<evidence type="ECO:0000313" key="6">
    <source>
        <dbReference type="Proteomes" id="UP000075221"/>
    </source>
</evidence>
<sequence>MSGRQPIESHRDPRLEAMLRSALEARADAVHPSDRSAEILELSRDSGTKRPRGHRSVVLMLAGALVLGFLASFLWPSGSTTSQTPPTTQQTPLGGSTSVEASVPTVQTGIQVFYLGRDDGLLYREMRDLPTLGDRLGTAVAAVLNVAPQDPEYTSGWSGGQVNSATVHGDRITLDLSQSAFAQFKKRADEEKGIQQLVYAATAAVGGSQSRTVQILVDGSPNLPLIGKPDTDFVRAGAAGLGPLWVDSPQFGQTVKPGPLPVSGTADSSLRSLTWSLHKGEAAGPVAKGAVTLGRAVDGRTPWHAMVRIPEGTGQWRLVVATGATSVTRTVNASR</sequence>
<keyword evidence="2" id="KW-0472">Membrane</keyword>